<evidence type="ECO:0000313" key="1">
    <source>
        <dbReference type="EMBL" id="CAG8825801.1"/>
    </source>
</evidence>
<dbReference type="EMBL" id="CAJVQC010091107">
    <property type="protein sequence ID" value="CAG8825801.1"/>
    <property type="molecule type" value="Genomic_DNA"/>
</dbReference>
<gene>
    <name evidence="1" type="ORF">RPERSI_LOCUS26577</name>
</gene>
<name>A0ACA9S6Q3_9GLOM</name>
<feature type="non-terminal residue" evidence="1">
    <location>
        <position position="1"/>
    </location>
</feature>
<keyword evidence="2" id="KW-1185">Reference proteome</keyword>
<organism evidence="1 2">
    <name type="scientific">Racocetra persica</name>
    <dbReference type="NCBI Taxonomy" id="160502"/>
    <lineage>
        <taxon>Eukaryota</taxon>
        <taxon>Fungi</taxon>
        <taxon>Fungi incertae sedis</taxon>
        <taxon>Mucoromycota</taxon>
        <taxon>Glomeromycotina</taxon>
        <taxon>Glomeromycetes</taxon>
        <taxon>Diversisporales</taxon>
        <taxon>Gigasporaceae</taxon>
        <taxon>Racocetra</taxon>
    </lineage>
</organism>
<proteinExistence type="predicted"/>
<reference evidence="1" key="1">
    <citation type="submission" date="2021-06" db="EMBL/GenBank/DDBJ databases">
        <authorList>
            <person name="Kallberg Y."/>
            <person name="Tangrot J."/>
            <person name="Rosling A."/>
        </authorList>
    </citation>
    <scope>NUCLEOTIDE SEQUENCE</scope>
    <source>
        <strain evidence="1">MA461A</strain>
    </source>
</reference>
<dbReference type="Proteomes" id="UP000789920">
    <property type="component" value="Unassembled WGS sequence"/>
</dbReference>
<comment type="caution">
    <text evidence="1">The sequence shown here is derived from an EMBL/GenBank/DDBJ whole genome shotgun (WGS) entry which is preliminary data.</text>
</comment>
<feature type="non-terminal residue" evidence="1">
    <location>
        <position position="150"/>
    </location>
</feature>
<accession>A0ACA9S6Q3</accession>
<protein>
    <submittedName>
        <fullName evidence="1">6831_t:CDS:1</fullName>
    </submittedName>
</protein>
<sequence>TLRQFTDNQYIETPKIKIIMSSPESVLKPTNTNPINQRNINKAQRFRTKFDLVKESELKTKISMLSDFSKYVEFIISNKQVLLMRLKDLFVCEHMDLEPEYYNIILLPHDLRSLEWFRSHTVVDKTIDSQIKEISSLIAIYGNYSDGLDR</sequence>
<evidence type="ECO:0000313" key="2">
    <source>
        <dbReference type="Proteomes" id="UP000789920"/>
    </source>
</evidence>